<organism evidence="3 4">
    <name type="scientific">Polyplosphaeria fusca</name>
    <dbReference type="NCBI Taxonomy" id="682080"/>
    <lineage>
        <taxon>Eukaryota</taxon>
        <taxon>Fungi</taxon>
        <taxon>Dikarya</taxon>
        <taxon>Ascomycota</taxon>
        <taxon>Pezizomycotina</taxon>
        <taxon>Dothideomycetes</taxon>
        <taxon>Pleosporomycetidae</taxon>
        <taxon>Pleosporales</taxon>
        <taxon>Tetraplosphaeriaceae</taxon>
        <taxon>Polyplosphaeria</taxon>
    </lineage>
</organism>
<protein>
    <recommendedName>
        <fullName evidence="2">DUF7053 domain-containing protein</fullName>
    </recommendedName>
</protein>
<accession>A0A9P4QIX1</accession>
<dbReference type="OrthoDB" id="4794810at2759"/>
<gene>
    <name evidence="3" type="ORF">EJ04DRAFT_516806</name>
</gene>
<dbReference type="PANTHER" id="PTHR38117">
    <property type="entry name" value="NACHT AND WD40 DOMAIN PROTEIN"/>
    <property type="match status" value="1"/>
</dbReference>
<sequence>MPVFSTTANLHHTTPLPPGVTFSSALTTLQNHDILIRLDPELAHYETLPSDEAMPNTKRYKVTDHMHTLPKGLWDTTVTFESQITNTDDGVEWVIKAPMGLVQQTTWKIVKTEDVEKDKEGAAQGVDQQGEDTRAKDKGEWCLVEDVEIKASRLLVGTVKGKCEENWRGIHARYVGHLKEVPPATA</sequence>
<feature type="domain" description="DUF7053" evidence="2">
    <location>
        <begin position="6"/>
        <end position="178"/>
    </location>
</feature>
<comment type="caution">
    <text evidence="3">The sequence shown here is derived from an EMBL/GenBank/DDBJ whole genome shotgun (WGS) entry which is preliminary data.</text>
</comment>
<evidence type="ECO:0000256" key="1">
    <source>
        <dbReference type="SAM" id="MobiDB-lite"/>
    </source>
</evidence>
<dbReference type="InterPro" id="IPR055481">
    <property type="entry name" value="DUF7053"/>
</dbReference>
<keyword evidence="4" id="KW-1185">Reference proteome</keyword>
<proteinExistence type="predicted"/>
<reference evidence="3" key="1">
    <citation type="journal article" date="2020" name="Stud. Mycol.">
        <title>101 Dothideomycetes genomes: a test case for predicting lifestyles and emergence of pathogens.</title>
        <authorList>
            <person name="Haridas S."/>
            <person name="Albert R."/>
            <person name="Binder M."/>
            <person name="Bloem J."/>
            <person name="Labutti K."/>
            <person name="Salamov A."/>
            <person name="Andreopoulos B."/>
            <person name="Baker S."/>
            <person name="Barry K."/>
            <person name="Bills G."/>
            <person name="Bluhm B."/>
            <person name="Cannon C."/>
            <person name="Castanera R."/>
            <person name="Culley D."/>
            <person name="Daum C."/>
            <person name="Ezra D."/>
            <person name="Gonzalez J."/>
            <person name="Henrissat B."/>
            <person name="Kuo A."/>
            <person name="Liang C."/>
            <person name="Lipzen A."/>
            <person name="Lutzoni F."/>
            <person name="Magnuson J."/>
            <person name="Mondo S."/>
            <person name="Nolan M."/>
            <person name="Ohm R."/>
            <person name="Pangilinan J."/>
            <person name="Park H.-J."/>
            <person name="Ramirez L."/>
            <person name="Alfaro M."/>
            <person name="Sun H."/>
            <person name="Tritt A."/>
            <person name="Yoshinaga Y."/>
            <person name="Zwiers L.-H."/>
            <person name="Turgeon B."/>
            <person name="Goodwin S."/>
            <person name="Spatafora J."/>
            <person name="Crous P."/>
            <person name="Grigoriev I."/>
        </authorList>
    </citation>
    <scope>NUCLEOTIDE SEQUENCE</scope>
    <source>
        <strain evidence="3">CBS 125425</strain>
    </source>
</reference>
<dbReference type="AlphaFoldDB" id="A0A9P4QIX1"/>
<feature type="region of interest" description="Disordered" evidence="1">
    <location>
        <begin position="117"/>
        <end position="137"/>
    </location>
</feature>
<dbReference type="Pfam" id="PF23155">
    <property type="entry name" value="DUF7053"/>
    <property type="match status" value="1"/>
</dbReference>
<evidence type="ECO:0000259" key="2">
    <source>
        <dbReference type="Pfam" id="PF23155"/>
    </source>
</evidence>
<dbReference type="Proteomes" id="UP000799444">
    <property type="component" value="Unassembled WGS sequence"/>
</dbReference>
<dbReference type="PANTHER" id="PTHR38117:SF1">
    <property type="entry name" value="DUF3074 DOMAIN-CONTAINING PROTEIN"/>
    <property type="match status" value="1"/>
</dbReference>
<evidence type="ECO:0000313" key="3">
    <source>
        <dbReference type="EMBL" id="KAF2728148.1"/>
    </source>
</evidence>
<dbReference type="EMBL" id="ML996293">
    <property type="protein sequence ID" value="KAF2728148.1"/>
    <property type="molecule type" value="Genomic_DNA"/>
</dbReference>
<name>A0A9P4QIX1_9PLEO</name>
<evidence type="ECO:0000313" key="4">
    <source>
        <dbReference type="Proteomes" id="UP000799444"/>
    </source>
</evidence>